<reference evidence="1" key="1">
    <citation type="submission" date="2022-06" db="EMBL/GenBank/DDBJ databases">
        <title>New cyanobacteria of genus Symplocastrum in benthos of Lake Baikal.</title>
        <authorList>
            <person name="Sorokovikova E."/>
            <person name="Tikhonova I."/>
            <person name="Krasnopeev A."/>
            <person name="Evseev P."/>
            <person name="Gladkikh A."/>
            <person name="Belykh O."/>
        </authorList>
    </citation>
    <scope>NUCLEOTIDE SEQUENCE</scope>
    <source>
        <strain evidence="1">BBK-W-15</strain>
    </source>
</reference>
<dbReference type="EMBL" id="JAMZMM010000303">
    <property type="protein sequence ID" value="MCP2731258.1"/>
    <property type="molecule type" value="Genomic_DNA"/>
</dbReference>
<evidence type="ECO:0000313" key="1">
    <source>
        <dbReference type="EMBL" id="MCP2731258.1"/>
    </source>
</evidence>
<dbReference type="Proteomes" id="UP001204953">
    <property type="component" value="Unassembled WGS sequence"/>
</dbReference>
<sequence length="178" mass="20633">MKQIYLNFFTTQQSLIKDHIKKYSSLEKEDILGTNKSMERQKDLGGIIVNYDLEQKAIVNSYDILVPGGSCFLGDRILVASQIKNHIEVLDKNLKFISRINNLLFNNVHSIFVTKENTLIVTSTGLDAIIEIDLEGNLIFKWFAFEHGYERDMFGNKREINYNGDYRNLDFPTLYHTT</sequence>
<evidence type="ECO:0000313" key="2">
    <source>
        <dbReference type="Proteomes" id="UP001204953"/>
    </source>
</evidence>
<protein>
    <submittedName>
        <fullName evidence="1">Uncharacterized protein</fullName>
    </submittedName>
</protein>
<dbReference type="SUPFAM" id="SSF63825">
    <property type="entry name" value="YWTD domain"/>
    <property type="match status" value="1"/>
</dbReference>
<proteinExistence type="predicted"/>
<gene>
    <name evidence="1" type="ORF">NJ959_22805</name>
</gene>
<feature type="non-terminal residue" evidence="1">
    <location>
        <position position="178"/>
    </location>
</feature>
<dbReference type="Gene3D" id="2.120.10.30">
    <property type="entry name" value="TolB, C-terminal domain"/>
    <property type="match status" value="1"/>
</dbReference>
<dbReference type="InterPro" id="IPR011042">
    <property type="entry name" value="6-blade_b-propeller_TolB-like"/>
</dbReference>
<keyword evidence="2" id="KW-1185">Reference proteome</keyword>
<name>A0AAE3GWQ3_9CYAN</name>
<comment type="caution">
    <text evidence="1">The sequence shown here is derived from an EMBL/GenBank/DDBJ whole genome shotgun (WGS) entry which is preliminary data.</text>
</comment>
<organism evidence="1 2">
    <name type="scientific">Limnofasciculus baicalensis BBK-W-15</name>
    <dbReference type="NCBI Taxonomy" id="2699891"/>
    <lineage>
        <taxon>Bacteria</taxon>
        <taxon>Bacillati</taxon>
        <taxon>Cyanobacteriota</taxon>
        <taxon>Cyanophyceae</taxon>
        <taxon>Coleofasciculales</taxon>
        <taxon>Coleofasciculaceae</taxon>
        <taxon>Limnofasciculus</taxon>
        <taxon>Limnofasciculus baicalensis</taxon>
    </lineage>
</organism>
<dbReference type="AlphaFoldDB" id="A0AAE3GWQ3"/>
<accession>A0AAE3GWQ3</accession>